<reference evidence="11" key="1">
    <citation type="submission" date="2020-12" db="EMBL/GenBank/DDBJ databases">
        <authorList>
            <consortium name="Molecular Ecology Group"/>
        </authorList>
    </citation>
    <scope>NUCLEOTIDE SEQUENCE</scope>
    <source>
        <strain evidence="11">TBG_1078</strain>
    </source>
</reference>
<dbReference type="EMBL" id="CAJHUB010000789">
    <property type="protein sequence ID" value="CAD7694204.1"/>
    <property type="molecule type" value="Genomic_DNA"/>
</dbReference>
<evidence type="ECO:0000256" key="3">
    <source>
        <dbReference type="ARBA" id="ARBA00022596"/>
    </source>
</evidence>
<evidence type="ECO:0000256" key="2">
    <source>
        <dbReference type="ARBA" id="ARBA00001954"/>
    </source>
</evidence>
<evidence type="ECO:0000256" key="4">
    <source>
        <dbReference type="ARBA" id="ARBA00022605"/>
    </source>
</evidence>
<dbReference type="SUPFAM" id="SSF51182">
    <property type="entry name" value="RmlC-like cupins"/>
    <property type="match status" value="1"/>
</dbReference>
<evidence type="ECO:0000256" key="8">
    <source>
        <dbReference type="ARBA" id="ARBA00023004"/>
    </source>
</evidence>
<evidence type="ECO:0000256" key="1">
    <source>
        <dbReference type="ARBA" id="ARBA00000428"/>
    </source>
</evidence>
<dbReference type="AlphaFoldDB" id="A0A811ZZ53"/>
<keyword evidence="5" id="KW-0479">Metal-binding</keyword>
<dbReference type="Proteomes" id="UP000645828">
    <property type="component" value="Unassembled WGS sequence"/>
</dbReference>
<gene>
    <name evidence="11" type="ORF">NYPRO_LOCUS26996</name>
</gene>
<comment type="catalytic activity">
    <reaction evidence="1">
        <text>1,2-dihydroxy-5-(methylsulfanyl)pent-1-en-3-one + O2 = 4-methylsulfanyl-2-oxobutanoate + formate + 2 H(+)</text>
        <dbReference type="Rhea" id="RHEA:24504"/>
        <dbReference type="ChEBI" id="CHEBI:15378"/>
        <dbReference type="ChEBI" id="CHEBI:15379"/>
        <dbReference type="ChEBI" id="CHEBI:15740"/>
        <dbReference type="ChEBI" id="CHEBI:16723"/>
        <dbReference type="ChEBI" id="CHEBI:49252"/>
        <dbReference type="EC" id="1.13.11.54"/>
    </reaction>
</comment>
<keyword evidence="9" id="KW-0486">Methionine biosynthesis</keyword>
<sequence length="120" mass="14225">MDVSASDPRWPHHAEPSHLISLEQLHWLRIKMFYEEHLHLYDEIWYILYQWICIFMEKGNMISLPNYVKAIGLFVGEPVCMVYNWPAEHCEARGKSSTWKFWHSVEMLLGPAHPLPLSMS</sequence>
<proteinExistence type="predicted"/>
<dbReference type="InterPro" id="IPR014710">
    <property type="entry name" value="RmlC-like_jellyroll"/>
</dbReference>
<evidence type="ECO:0000256" key="6">
    <source>
        <dbReference type="ARBA" id="ARBA00022964"/>
    </source>
</evidence>
<protein>
    <recommendedName>
        <fullName evidence="10">acireductone dioxygenase (Fe(2+)-requiring)</fullName>
        <ecNumber evidence="10">1.13.11.54</ecNumber>
    </recommendedName>
</protein>
<dbReference type="GO" id="GO:0010309">
    <property type="term" value="F:acireductone dioxygenase [iron(II)-requiring] activity"/>
    <property type="evidence" value="ECO:0007669"/>
    <property type="project" value="UniProtKB-EC"/>
</dbReference>
<evidence type="ECO:0000256" key="5">
    <source>
        <dbReference type="ARBA" id="ARBA00022723"/>
    </source>
</evidence>
<evidence type="ECO:0000256" key="10">
    <source>
        <dbReference type="ARBA" id="ARBA00039005"/>
    </source>
</evidence>
<dbReference type="EC" id="1.13.11.54" evidence="10"/>
<keyword evidence="12" id="KW-1185">Reference proteome</keyword>
<dbReference type="InterPro" id="IPR004313">
    <property type="entry name" value="ARD"/>
</dbReference>
<dbReference type="GO" id="GO:0046872">
    <property type="term" value="F:metal ion binding"/>
    <property type="evidence" value="ECO:0007669"/>
    <property type="project" value="UniProtKB-KW"/>
</dbReference>
<organism evidence="11 12">
    <name type="scientific">Nyctereutes procyonoides</name>
    <name type="common">Raccoon dog</name>
    <name type="synonym">Canis procyonoides</name>
    <dbReference type="NCBI Taxonomy" id="34880"/>
    <lineage>
        <taxon>Eukaryota</taxon>
        <taxon>Metazoa</taxon>
        <taxon>Chordata</taxon>
        <taxon>Craniata</taxon>
        <taxon>Vertebrata</taxon>
        <taxon>Euteleostomi</taxon>
        <taxon>Mammalia</taxon>
        <taxon>Eutheria</taxon>
        <taxon>Laurasiatheria</taxon>
        <taxon>Carnivora</taxon>
        <taxon>Caniformia</taxon>
        <taxon>Canidae</taxon>
        <taxon>Nyctereutes</taxon>
    </lineage>
</organism>
<keyword evidence="3" id="KW-0533">Nickel</keyword>
<evidence type="ECO:0000313" key="12">
    <source>
        <dbReference type="Proteomes" id="UP000645828"/>
    </source>
</evidence>
<name>A0A811ZZ53_NYCPR</name>
<dbReference type="InterPro" id="IPR011051">
    <property type="entry name" value="RmlC_Cupin_sf"/>
</dbReference>
<keyword evidence="7" id="KW-0560">Oxidoreductase</keyword>
<keyword evidence="8" id="KW-0408">Iron</keyword>
<evidence type="ECO:0000256" key="9">
    <source>
        <dbReference type="ARBA" id="ARBA00023167"/>
    </source>
</evidence>
<accession>A0A811ZZ53</accession>
<evidence type="ECO:0000256" key="7">
    <source>
        <dbReference type="ARBA" id="ARBA00023002"/>
    </source>
</evidence>
<keyword evidence="4" id="KW-0028">Amino-acid biosynthesis</keyword>
<comment type="cofactor">
    <cofactor evidence="2">
        <name>Fe(2+)</name>
        <dbReference type="ChEBI" id="CHEBI:29033"/>
    </cofactor>
</comment>
<comment type="caution">
    <text evidence="11">The sequence shown here is derived from an EMBL/GenBank/DDBJ whole genome shotgun (WGS) entry which is preliminary data.</text>
</comment>
<keyword evidence="6" id="KW-0223">Dioxygenase</keyword>
<dbReference type="PANTHER" id="PTHR23418">
    <property type="entry name" value="ACIREDUCTONE DIOXYGENASE"/>
    <property type="match status" value="1"/>
</dbReference>
<dbReference type="PANTHER" id="PTHR23418:SF0">
    <property type="entry name" value="ACIREDUCTONE DIOXYGENASE"/>
    <property type="match status" value="1"/>
</dbReference>
<dbReference type="Gene3D" id="2.60.120.10">
    <property type="entry name" value="Jelly Rolls"/>
    <property type="match status" value="1"/>
</dbReference>
<dbReference type="GO" id="GO:0009086">
    <property type="term" value="P:methionine biosynthetic process"/>
    <property type="evidence" value="ECO:0007669"/>
    <property type="project" value="UniProtKB-KW"/>
</dbReference>
<evidence type="ECO:0000313" key="11">
    <source>
        <dbReference type="EMBL" id="CAD7694204.1"/>
    </source>
</evidence>